<dbReference type="Gene3D" id="3.40.50.300">
    <property type="entry name" value="P-loop containing nucleotide triphosphate hydrolases"/>
    <property type="match status" value="2"/>
</dbReference>
<feature type="compositionally biased region" description="Low complexity" evidence="10">
    <location>
        <begin position="577"/>
        <end position="588"/>
    </location>
</feature>
<proteinExistence type="inferred from homology"/>
<evidence type="ECO:0000313" key="13">
    <source>
        <dbReference type="EMBL" id="QGZ94208.1"/>
    </source>
</evidence>
<keyword evidence="2" id="KW-0227">DNA damage</keyword>
<protein>
    <submittedName>
        <fullName evidence="13">ATP-dependent helicase</fullName>
    </submittedName>
</protein>
<reference evidence="14" key="1">
    <citation type="submission" date="2019-12" db="EMBL/GenBank/DDBJ databases">
        <title>Complete genome of Terracaulis silvestris 0127_4.</title>
        <authorList>
            <person name="Vieira S."/>
            <person name="Riedel T."/>
            <person name="Sproer C."/>
            <person name="Pascual J."/>
            <person name="Boedeker C."/>
            <person name="Overmann J."/>
        </authorList>
    </citation>
    <scope>NUCLEOTIDE SEQUENCE [LARGE SCALE GENOMIC DNA]</scope>
    <source>
        <strain evidence="14">0127_4</strain>
    </source>
</reference>
<evidence type="ECO:0000256" key="1">
    <source>
        <dbReference type="ARBA" id="ARBA00022741"/>
    </source>
</evidence>
<organism evidence="13 14">
    <name type="scientific">Terricaulis silvestris</name>
    <dbReference type="NCBI Taxonomy" id="2686094"/>
    <lineage>
        <taxon>Bacteria</taxon>
        <taxon>Pseudomonadati</taxon>
        <taxon>Pseudomonadota</taxon>
        <taxon>Alphaproteobacteria</taxon>
        <taxon>Caulobacterales</taxon>
        <taxon>Caulobacteraceae</taxon>
        <taxon>Terricaulis</taxon>
    </lineage>
</organism>
<dbReference type="InterPro" id="IPR052511">
    <property type="entry name" value="ATP-dep_Helicase"/>
</dbReference>
<dbReference type="InterPro" id="IPR014001">
    <property type="entry name" value="Helicase_ATP-bd"/>
</dbReference>
<dbReference type="SUPFAM" id="SSF52540">
    <property type="entry name" value="P-loop containing nucleoside triphosphate hydrolases"/>
    <property type="match status" value="1"/>
</dbReference>
<dbReference type="PROSITE" id="PS51192">
    <property type="entry name" value="HELICASE_ATP_BIND_1"/>
    <property type="match status" value="1"/>
</dbReference>
<dbReference type="Pfam" id="PF00270">
    <property type="entry name" value="DEAD"/>
    <property type="match status" value="1"/>
</dbReference>
<dbReference type="KEGG" id="tsv:DSM104635_01024"/>
<name>A0A6I6MLP3_9CAUL</name>
<feature type="region of interest" description="Disordered" evidence="10">
    <location>
        <begin position="547"/>
        <end position="593"/>
    </location>
</feature>
<evidence type="ECO:0000256" key="7">
    <source>
        <dbReference type="ARBA" id="ARBA00023204"/>
    </source>
</evidence>
<dbReference type="CDD" id="cd18796">
    <property type="entry name" value="SF2_C_LHR"/>
    <property type="match status" value="1"/>
</dbReference>
<dbReference type="Pfam" id="PF08494">
    <property type="entry name" value="DEAD_assoc"/>
    <property type="match status" value="1"/>
</dbReference>
<dbReference type="Pfam" id="PF00271">
    <property type="entry name" value="Helicase_C"/>
    <property type="match status" value="1"/>
</dbReference>
<feature type="compositionally biased region" description="Gly residues" evidence="10">
    <location>
        <begin position="553"/>
        <end position="565"/>
    </location>
</feature>
<dbReference type="EMBL" id="CP047045">
    <property type="protein sequence ID" value="QGZ94208.1"/>
    <property type="molecule type" value="Genomic_DNA"/>
</dbReference>
<keyword evidence="5" id="KW-0067">ATP-binding</keyword>
<evidence type="ECO:0000313" key="14">
    <source>
        <dbReference type="Proteomes" id="UP000431269"/>
    </source>
</evidence>
<accession>A0A6I6MLP3</accession>
<dbReference type="AlphaFoldDB" id="A0A6I6MLP3"/>
<dbReference type="GO" id="GO:0006281">
    <property type="term" value="P:DNA repair"/>
    <property type="evidence" value="ECO:0007669"/>
    <property type="project" value="UniProtKB-KW"/>
</dbReference>
<dbReference type="InterPro" id="IPR011545">
    <property type="entry name" value="DEAD/DEAH_box_helicase_dom"/>
</dbReference>
<dbReference type="GO" id="GO:0016887">
    <property type="term" value="F:ATP hydrolysis activity"/>
    <property type="evidence" value="ECO:0007669"/>
    <property type="project" value="TreeGrafter"/>
</dbReference>
<sequence>MDSGDLPLPPQFAAWFASRGWSPRAHQLELIRRGQAGQSTLLIAPTGAGKTLAGFLPSLIDLAPIAEEGGIKRPHELHTLYISPLKALTTDVARNLETPVREMKLNVRVETRTGDTPPHKRQRQRAHPPDMLLTTPEQLCLLIASEHARVFFEDLQVVIIDEIHALAPTKRGDLLTLALARLRRWAPKHRRVGLSATVADETSLASYLTGASKEPSPPSRGRGQGGGGRADNQAPDHLNAPHPPTPAPQGGGGVARDLIVKAPPGAQPVIDVLDSDARIPWAGHTARHAMPEVYAAIKRTKLALIFVNTRAQAEMTFQELWRINDDGLPIALHHGSLDVAQRRKVEAAMAAGQLRAVVCTSTLDLGIDWGDVDLVIQIGAPKGCARLVQRIGRANHRLDEPSQALLAPSNRFEVLECRSAQEAVLEGALDGADPRIGGLDCLAQHIMGCACGEPFDADELYAEVISTFPYADLPRSQFDRCLDLVATGGYALRAYDRYRRIVQDPHDNRWRVRNATVAQQHRMNVGAIIESEMLDVRLARRAGVRRNLSSPVNGGGGREATGGGATAQPSAARARTAPSVSSADSSPARGGANRIPMIAGQRLGQIEEYFIEGLAPGDTFIFAGNMLRFIGVEENAALVVRAHGEENPRIPSYAGGKFPLSTFLADRVRHMLHEPARQKKLPAQVRDWIKMQKRRSVVPAPDEMLIETFPRGLKHYFVCYPFEGRLAHQTLGMLLSRRFERAGKNPLGFLASEYAVAVWGLEPMGDLDFNALFDEDMLGDDLEAWLAESTLMKAMFAKCAVIAGMIHRNAPAVERKTGRQVSFSADLIYDVLKQYEPDHILMQAAFADAGEGYLDLKRLGGLLRRVKGRLIHKNLDHVSPFAAPVMLEMGRVRVEGEAEEAILADAARLIEEAMG</sequence>
<keyword evidence="6" id="KW-0238">DNA-binding</keyword>
<evidence type="ECO:0000256" key="6">
    <source>
        <dbReference type="ARBA" id="ARBA00023125"/>
    </source>
</evidence>
<evidence type="ECO:0000256" key="4">
    <source>
        <dbReference type="ARBA" id="ARBA00022806"/>
    </source>
</evidence>
<feature type="region of interest" description="Disordered" evidence="10">
    <location>
        <begin position="208"/>
        <end position="257"/>
    </location>
</feature>
<evidence type="ECO:0000259" key="12">
    <source>
        <dbReference type="PROSITE" id="PS51194"/>
    </source>
</evidence>
<evidence type="ECO:0000256" key="8">
    <source>
        <dbReference type="ARBA" id="ARBA00023235"/>
    </source>
</evidence>
<keyword evidence="1" id="KW-0547">Nucleotide-binding</keyword>
<gene>
    <name evidence="13" type="ORF">DSM104635_01024</name>
</gene>
<dbReference type="GO" id="GO:0003677">
    <property type="term" value="F:DNA binding"/>
    <property type="evidence" value="ECO:0007669"/>
    <property type="project" value="UniProtKB-KW"/>
</dbReference>
<feature type="domain" description="Helicase ATP-binding" evidence="11">
    <location>
        <begin position="31"/>
        <end position="216"/>
    </location>
</feature>
<feature type="domain" description="Helicase C-terminal" evidence="12">
    <location>
        <begin position="289"/>
        <end position="440"/>
    </location>
</feature>
<dbReference type="PANTHER" id="PTHR47962">
    <property type="entry name" value="ATP-DEPENDENT HELICASE LHR-RELATED-RELATED"/>
    <property type="match status" value="1"/>
</dbReference>
<dbReference type="RefSeq" id="WP_158765163.1">
    <property type="nucleotide sequence ID" value="NZ_CP047045.1"/>
</dbReference>
<dbReference type="InterPro" id="IPR001650">
    <property type="entry name" value="Helicase_C-like"/>
</dbReference>
<keyword evidence="8" id="KW-0413">Isomerase</keyword>
<evidence type="ECO:0000256" key="10">
    <source>
        <dbReference type="SAM" id="MobiDB-lite"/>
    </source>
</evidence>
<dbReference type="SMART" id="SM00490">
    <property type="entry name" value="HELICc"/>
    <property type="match status" value="1"/>
</dbReference>
<comment type="similarity">
    <text evidence="9">Belongs to the Lhr helicase family. Lhr-Core subfamily.</text>
</comment>
<keyword evidence="3" id="KW-0378">Hydrolase</keyword>
<evidence type="ECO:0000256" key="5">
    <source>
        <dbReference type="ARBA" id="ARBA00022840"/>
    </source>
</evidence>
<evidence type="ECO:0000256" key="3">
    <source>
        <dbReference type="ARBA" id="ARBA00022801"/>
    </source>
</evidence>
<dbReference type="InterPro" id="IPR027417">
    <property type="entry name" value="P-loop_NTPase"/>
</dbReference>
<keyword evidence="7" id="KW-0234">DNA repair</keyword>
<dbReference type="SMART" id="SM00487">
    <property type="entry name" value="DEXDc"/>
    <property type="match status" value="1"/>
</dbReference>
<evidence type="ECO:0000259" key="11">
    <source>
        <dbReference type="PROSITE" id="PS51192"/>
    </source>
</evidence>
<dbReference type="GO" id="GO:0004386">
    <property type="term" value="F:helicase activity"/>
    <property type="evidence" value="ECO:0007669"/>
    <property type="project" value="UniProtKB-KW"/>
</dbReference>
<dbReference type="Pfam" id="PF19306">
    <property type="entry name" value="WHD_Lhr"/>
    <property type="match status" value="2"/>
</dbReference>
<dbReference type="InterPro" id="IPR017170">
    <property type="entry name" value="Lhr-like"/>
</dbReference>
<keyword evidence="14" id="KW-1185">Reference proteome</keyword>
<keyword evidence="4 13" id="KW-0347">Helicase</keyword>
<dbReference type="InterPro" id="IPR045628">
    <property type="entry name" value="Lhr_WH_dom"/>
</dbReference>
<evidence type="ECO:0000256" key="2">
    <source>
        <dbReference type="ARBA" id="ARBA00022763"/>
    </source>
</evidence>
<dbReference type="PIRSF" id="PIRSF037307">
    <property type="entry name" value="Lhr-like_helic_prd"/>
    <property type="match status" value="1"/>
</dbReference>
<dbReference type="PANTHER" id="PTHR47962:SF3">
    <property type="entry name" value="LARGE ATP-DEPENDENT HELICASE-RELATED PROTEIN"/>
    <property type="match status" value="1"/>
</dbReference>
<dbReference type="GO" id="GO:0005524">
    <property type="term" value="F:ATP binding"/>
    <property type="evidence" value="ECO:0007669"/>
    <property type="project" value="UniProtKB-KW"/>
</dbReference>
<evidence type="ECO:0000256" key="9">
    <source>
        <dbReference type="ARBA" id="ARBA00093467"/>
    </source>
</evidence>
<dbReference type="Proteomes" id="UP000431269">
    <property type="component" value="Chromosome"/>
</dbReference>
<dbReference type="PROSITE" id="PS51194">
    <property type="entry name" value="HELICASE_CTER"/>
    <property type="match status" value="1"/>
</dbReference>
<dbReference type="InterPro" id="IPR013701">
    <property type="entry name" value="Lhr-like_DEAD/DEAH_assoc"/>
</dbReference>